<sequence>MEYMTQLKKRFMYKVACSKSELSCIISNLFQELLPICDNCKNDTIRIKGIVAGTDKVASIEITDYGCNYYGDIAAIENIREKRCLQSCSL</sequence>
<dbReference type="EMBL" id="FUZT01000006">
    <property type="protein sequence ID" value="SKC71893.1"/>
    <property type="molecule type" value="Genomic_DNA"/>
</dbReference>
<dbReference type="Proteomes" id="UP000190285">
    <property type="component" value="Unassembled WGS sequence"/>
</dbReference>
<dbReference type="STRING" id="36842.SAMN02194393_02122"/>
<reference evidence="4" key="1">
    <citation type="submission" date="2017-02" db="EMBL/GenBank/DDBJ databases">
        <authorList>
            <person name="Varghese N."/>
            <person name="Submissions S."/>
        </authorList>
    </citation>
    <scope>NUCLEOTIDE SEQUENCE [LARGE SCALE GENOMIC DNA]</scope>
    <source>
        <strain evidence="4">M1</strain>
    </source>
</reference>
<protein>
    <submittedName>
        <fullName evidence="2">Uncharacterized protein</fullName>
    </submittedName>
</protein>
<keyword evidence="4" id="KW-1185">Reference proteome</keyword>
<evidence type="ECO:0000313" key="2">
    <source>
        <dbReference type="EMBL" id="SKC71893.1"/>
    </source>
</evidence>
<organism evidence="2 4">
    <name type="scientific">Maledivibacter halophilus</name>
    <dbReference type="NCBI Taxonomy" id="36842"/>
    <lineage>
        <taxon>Bacteria</taxon>
        <taxon>Bacillati</taxon>
        <taxon>Bacillota</taxon>
        <taxon>Clostridia</taxon>
        <taxon>Peptostreptococcales</taxon>
        <taxon>Caminicellaceae</taxon>
        <taxon>Maledivibacter</taxon>
    </lineage>
</organism>
<dbReference type="EMBL" id="FUZT01000008">
    <property type="protein sequence ID" value="SKC80100.1"/>
    <property type="molecule type" value="Genomic_DNA"/>
</dbReference>
<reference evidence="2 4" key="2">
    <citation type="submission" date="2017-02" db="EMBL/GenBank/DDBJ databases">
        <authorList>
            <person name="Peterson S.W."/>
        </authorList>
    </citation>
    <scope>NUCLEOTIDE SEQUENCE [LARGE SCALE GENOMIC DNA]</scope>
    <source>
        <strain evidence="2 4">M1</strain>
    </source>
</reference>
<dbReference type="EMBL" id="FUZT01000005">
    <property type="protein sequence ID" value="SKC68043.1"/>
    <property type="molecule type" value="Genomic_DNA"/>
</dbReference>
<accession>A0A1T5L7H8</accession>
<name>A0A1T5L7H8_9FIRM</name>
<evidence type="ECO:0000313" key="4">
    <source>
        <dbReference type="Proteomes" id="UP000190285"/>
    </source>
</evidence>
<dbReference type="AlphaFoldDB" id="A0A1T5L7H8"/>
<gene>
    <name evidence="1" type="ORF">SAMN02194393_02122</name>
    <name evidence="2" type="ORF">SAMN02194393_02530</name>
    <name evidence="3" type="ORF">SAMN02194393_03433</name>
</gene>
<evidence type="ECO:0000313" key="3">
    <source>
        <dbReference type="EMBL" id="SKC80100.1"/>
    </source>
</evidence>
<proteinExistence type="predicted"/>
<evidence type="ECO:0000313" key="1">
    <source>
        <dbReference type="EMBL" id="SKC68043.1"/>
    </source>
</evidence>